<feature type="transmembrane region" description="Helical" evidence="9">
    <location>
        <begin position="202"/>
        <end position="219"/>
    </location>
</feature>
<dbReference type="GO" id="GO:0042500">
    <property type="term" value="F:aspartic endopeptidase activity, intramembrane cleaving"/>
    <property type="evidence" value="ECO:0007669"/>
    <property type="project" value="InterPro"/>
</dbReference>
<feature type="transmembrane region" description="Helical" evidence="9">
    <location>
        <begin position="290"/>
        <end position="312"/>
    </location>
</feature>
<dbReference type="OrthoDB" id="29661at2759"/>
<dbReference type="GO" id="GO:0098553">
    <property type="term" value="C:lumenal side of endoplasmic reticulum membrane"/>
    <property type="evidence" value="ECO:0007669"/>
    <property type="project" value="TreeGrafter"/>
</dbReference>
<dbReference type="Pfam" id="PF04258">
    <property type="entry name" value="Peptidase_A22B"/>
    <property type="match status" value="1"/>
</dbReference>
<dbReference type="GO" id="GO:0006465">
    <property type="term" value="P:signal peptide processing"/>
    <property type="evidence" value="ECO:0007669"/>
    <property type="project" value="TreeGrafter"/>
</dbReference>
<reference evidence="10 11" key="1">
    <citation type="submission" date="2016-10" db="EMBL/GenBank/DDBJ databases">
        <title>Genome sequence of the basidiomycete white-rot fungus Trametes pubescens.</title>
        <authorList>
            <person name="Makela M.R."/>
            <person name="Granchi Z."/>
            <person name="Peng M."/>
            <person name="De Vries R.P."/>
            <person name="Grigoriev I."/>
            <person name="Riley R."/>
            <person name="Hilden K."/>
        </authorList>
    </citation>
    <scope>NUCLEOTIDE SEQUENCE [LARGE SCALE GENOMIC DNA]</scope>
    <source>
        <strain evidence="10 11">FBCC735</strain>
    </source>
</reference>
<feature type="transmembrane region" description="Helical" evidence="9">
    <location>
        <begin position="250"/>
        <end position="270"/>
    </location>
</feature>
<dbReference type="InterPro" id="IPR007369">
    <property type="entry name" value="Peptidase_A22B_SPP"/>
</dbReference>
<comment type="caution">
    <text evidence="10">The sequence shown here is derived from an EMBL/GenBank/DDBJ whole genome shotgun (WGS) entry which is preliminary data.</text>
</comment>
<evidence type="ECO:0000256" key="2">
    <source>
        <dbReference type="ARBA" id="ARBA00006859"/>
    </source>
</evidence>
<dbReference type="Proteomes" id="UP000184267">
    <property type="component" value="Unassembled WGS sequence"/>
</dbReference>
<keyword evidence="6 9" id="KW-1133">Transmembrane helix</keyword>
<evidence type="ECO:0000256" key="4">
    <source>
        <dbReference type="ARBA" id="ARBA00022801"/>
    </source>
</evidence>
<evidence type="ECO:0000313" key="11">
    <source>
        <dbReference type="Proteomes" id="UP000184267"/>
    </source>
</evidence>
<keyword evidence="4" id="KW-0378">Hydrolase</keyword>
<comment type="similarity">
    <text evidence="2">Belongs to the peptidase A22B family.</text>
</comment>
<feature type="region of interest" description="Disordered" evidence="8">
    <location>
        <begin position="355"/>
        <end position="379"/>
    </location>
</feature>
<dbReference type="PANTHER" id="PTHR12174">
    <property type="entry name" value="SIGNAL PEPTIDE PEPTIDASE"/>
    <property type="match status" value="1"/>
</dbReference>
<evidence type="ECO:0000256" key="9">
    <source>
        <dbReference type="SAM" id="Phobius"/>
    </source>
</evidence>
<keyword evidence="11" id="KW-1185">Reference proteome</keyword>
<feature type="transmembrane region" description="Helical" evidence="9">
    <location>
        <begin position="97"/>
        <end position="121"/>
    </location>
</feature>
<dbReference type="PANTHER" id="PTHR12174:SF23">
    <property type="entry name" value="MINOR HISTOCOMPATIBILITY ANTIGEN H13"/>
    <property type="match status" value="1"/>
</dbReference>
<evidence type="ECO:0000256" key="8">
    <source>
        <dbReference type="SAM" id="MobiDB-lite"/>
    </source>
</evidence>
<protein>
    <submittedName>
        <fullName evidence="10">Minor histocompatibility antigen H13</fullName>
    </submittedName>
</protein>
<evidence type="ECO:0000256" key="5">
    <source>
        <dbReference type="ARBA" id="ARBA00022824"/>
    </source>
</evidence>
<sequence length="379" mass="41828">MSAAGTDWDLLSSYAGLLSLACGSIYAGAHGSLSGRSTRKLAGTSTHHEEDEEEEDEEVDRLSSQDAYLFPVIGSAVLFGLYLIVKYFGKEWITWLLQWYFTVAGIGSFGKSLISLSRWAVGQSRWQKFDKVQFLIHKGAKEQLSVSLRTPSLFLIPIGAIPSFLYTFGNSTTRRSALLTDLLALSFSHNALSLLKLDSFKTGCVLLSGLFIYDIWWVFGTEVMVKVATSLDVPIKILWPKSMLFSTERGFTMLGLGDIVIPGMFVAMALRYDYHRAVQRQSTGSVSKVYFLATLSAYASGLITTMTVMHVFKKAQPALLYLSPACILSFVLTALARGEFTEAWAWTDELEDKAEHKAAAKSQTNGKGEPSPEDAKKLD</sequence>
<evidence type="ECO:0000256" key="6">
    <source>
        <dbReference type="ARBA" id="ARBA00022989"/>
    </source>
</evidence>
<keyword evidence="5" id="KW-0256">Endoplasmic reticulum</keyword>
<evidence type="ECO:0000256" key="7">
    <source>
        <dbReference type="ARBA" id="ARBA00023136"/>
    </source>
</evidence>
<keyword evidence="7 9" id="KW-0472">Membrane</keyword>
<dbReference type="STRING" id="154538.A0A1M2VIA1"/>
<dbReference type="Gene3D" id="1.10.472.100">
    <property type="entry name" value="Presenilin"/>
    <property type="match status" value="1"/>
</dbReference>
<evidence type="ECO:0000256" key="1">
    <source>
        <dbReference type="ARBA" id="ARBA00004477"/>
    </source>
</evidence>
<accession>A0A1M2VIA1</accession>
<evidence type="ECO:0000256" key="3">
    <source>
        <dbReference type="ARBA" id="ARBA00022692"/>
    </source>
</evidence>
<feature type="region of interest" description="Disordered" evidence="8">
    <location>
        <begin position="34"/>
        <end position="57"/>
    </location>
</feature>
<gene>
    <name evidence="10" type="ORF">TRAPUB_1821</name>
</gene>
<feature type="transmembrane region" description="Helical" evidence="9">
    <location>
        <begin position="12"/>
        <end position="29"/>
    </location>
</feature>
<dbReference type="GO" id="GO:0098554">
    <property type="term" value="C:cytoplasmic side of endoplasmic reticulum membrane"/>
    <property type="evidence" value="ECO:0007669"/>
    <property type="project" value="TreeGrafter"/>
</dbReference>
<keyword evidence="3 9" id="KW-0812">Transmembrane</keyword>
<dbReference type="InterPro" id="IPR042524">
    <property type="entry name" value="Presenilin_C"/>
</dbReference>
<feature type="transmembrane region" description="Helical" evidence="9">
    <location>
        <begin position="67"/>
        <end position="85"/>
    </location>
</feature>
<name>A0A1M2VIA1_TRAPU</name>
<organism evidence="10 11">
    <name type="scientific">Trametes pubescens</name>
    <name type="common">White-rot fungus</name>
    <dbReference type="NCBI Taxonomy" id="154538"/>
    <lineage>
        <taxon>Eukaryota</taxon>
        <taxon>Fungi</taxon>
        <taxon>Dikarya</taxon>
        <taxon>Basidiomycota</taxon>
        <taxon>Agaricomycotina</taxon>
        <taxon>Agaricomycetes</taxon>
        <taxon>Polyporales</taxon>
        <taxon>Polyporaceae</taxon>
        <taxon>Trametes</taxon>
    </lineage>
</organism>
<dbReference type="InterPro" id="IPR006639">
    <property type="entry name" value="Preselin/SPP"/>
</dbReference>
<dbReference type="SMART" id="SM00730">
    <property type="entry name" value="PSN"/>
    <property type="match status" value="1"/>
</dbReference>
<dbReference type="AlphaFoldDB" id="A0A1M2VIA1"/>
<dbReference type="EMBL" id="MNAD01001192">
    <property type="protein sequence ID" value="OJT07318.1"/>
    <property type="molecule type" value="Genomic_DNA"/>
</dbReference>
<dbReference type="OMA" id="FLYDIWW"/>
<proteinExistence type="inferred from homology"/>
<dbReference type="GO" id="GO:0033619">
    <property type="term" value="P:membrane protein proteolysis"/>
    <property type="evidence" value="ECO:0007669"/>
    <property type="project" value="TreeGrafter"/>
</dbReference>
<feature type="transmembrane region" description="Helical" evidence="9">
    <location>
        <begin position="318"/>
        <end position="336"/>
    </location>
</feature>
<evidence type="ECO:0000313" key="10">
    <source>
        <dbReference type="EMBL" id="OJT07318.1"/>
    </source>
</evidence>
<comment type="subcellular location">
    <subcellularLocation>
        <location evidence="1">Endoplasmic reticulum membrane</location>
        <topology evidence="1">Multi-pass membrane protein</topology>
    </subcellularLocation>
</comment>